<dbReference type="Proteomes" id="UP001596052">
    <property type="component" value="Unassembled WGS sequence"/>
</dbReference>
<dbReference type="EMBL" id="JBHSMQ010000010">
    <property type="protein sequence ID" value="MFC5457454.1"/>
    <property type="molecule type" value="Genomic_DNA"/>
</dbReference>
<comment type="caution">
    <text evidence="2">The sequence shown here is derived from an EMBL/GenBank/DDBJ whole genome shotgun (WGS) entry which is preliminary data.</text>
</comment>
<dbReference type="Pfam" id="PF13451">
    <property type="entry name" value="zf_Tbcl"/>
    <property type="match status" value="1"/>
</dbReference>
<feature type="domain" description="Probable zinc-binding" evidence="1">
    <location>
        <begin position="64"/>
        <end position="111"/>
    </location>
</feature>
<accession>A0ABW0KVS6</accession>
<organism evidence="2 3">
    <name type="scientific">Prosthecobacter fluviatilis</name>
    <dbReference type="NCBI Taxonomy" id="445931"/>
    <lineage>
        <taxon>Bacteria</taxon>
        <taxon>Pseudomonadati</taxon>
        <taxon>Verrucomicrobiota</taxon>
        <taxon>Verrucomicrobiia</taxon>
        <taxon>Verrucomicrobiales</taxon>
        <taxon>Verrucomicrobiaceae</taxon>
        <taxon>Prosthecobacter</taxon>
    </lineage>
</organism>
<keyword evidence="3" id="KW-1185">Reference proteome</keyword>
<dbReference type="RefSeq" id="WP_377170775.1">
    <property type="nucleotide sequence ID" value="NZ_JBHSMQ010000010.1"/>
</dbReference>
<sequence length="125" mass="14378">MDKDRRAQSKQRLRKVLDDRPRRIQMLLERGLIKNASEIPADAIPIDPELSTKATLCIPAVCYQDIEFVCSDCGRPDFWSAGSQQHYFEISKASPYQQPKRCYDCRQKKLAKRLQARADSGYTPS</sequence>
<dbReference type="InterPro" id="IPR025306">
    <property type="entry name" value="Zn-bnd_dom_prob"/>
</dbReference>
<reference evidence="3" key="1">
    <citation type="journal article" date="2019" name="Int. J. Syst. Evol. Microbiol.">
        <title>The Global Catalogue of Microorganisms (GCM) 10K type strain sequencing project: providing services to taxonomists for standard genome sequencing and annotation.</title>
        <authorList>
            <consortium name="The Broad Institute Genomics Platform"/>
            <consortium name="The Broad Institute Genome Sequencing Center for Infectious Disease"/>
            <person name="Wu L."/>
            <person name="Ma J."/>
        </authorList>
    </citation>
    <scope>NUCLEOTIDE SEQUENCE [LARGE SCALE GENOMIC DNA]</scope>
    <source>
        <strain evidence="3">CGMCC 4.1469</strain>
    </source>
</reference>
<gene>
    <name evidence="2" type="ORF">ACFQDI_21485</name>
</gene>
<protein>
    <submittedName>
        <fullName evidence="2">Zinc-ribbon domain containing protein</fullName>
    </submittedName>
</protein>
<evidence type="ECO:0000259" key="1">
    <source>
        <dbReference type="Pfam" id="PF13451"/>
    </source>
</evidence>
<evidence type="ECO:0000313" key="2">
    <source>
        <dbReference type="EMBL" id="MFC5457454.1"/>
    </source>
</evidence>
<name>A0ABW0KVS6_9BACT</name>
<proteinExistence type="predicted"/>
<evidence type="ECO:0000313" key="3">
    <source>
        <dbReference type="Proteomes" id="UP001596052"/>
    </source>
</evidence>